<sequence>MLKDDESGIRKKTGCPIEGQPVGGRNPNQLHANDQALSNRMPVVHFTMALLYQQEA</sequence>
<dbReference type="RefSeq" id="WP_155367953.1">
    <property type="nucleotide sequence ID" value="NZ_CAXBMG010000029.1"/>
</dbReference>
<dbReference type="Proteomes" id="UP000322887">
    <property type="component" value="Chromosome"/>
</dbReference>
<name>A0ABX5YFF8_9PLAN</name>
<evidence type="ECO:0000313" key="3">
    <source>
        <dbReference type="Proteomes" id="UP000322887"/>
    </source>
</evidence>
<feature type="region of interest" description="Disordered" evidence="1">
    <location>
        <begin position="1"/>
        <end position="35"/>
    </location>
</feature>
<proteinExistence type="predicted"/>
<keyword evidence="3" id="KW-1185">Reference proteome</keyword>
<organism evidence="2 3">
    <name type="scientific">Gimesia maris</name>
    <dbReference type="NCBI Taxonomy" id="122"/>
    <lineage>
        <taxon>Bacteria</taxon>
        <taxon>Pseudomonadati</taxon>
        <taxon>Planctomycetota</taxon>
        <taxon>Planctomycetia</taxon>
        <taxon>Planctomycetales</taxon>
        <taxon>Planctomycetaceae</taxon>
        <taxon>Gimesia</taxon>
    </lineage>
</organism>
<evidence type="ECO:0000313" key="2">
    <source>
        <dbReference type="EMBL" id="QEG14405.1"/>
    </source>
</evidence>
<dbReference type="EMBL" id="CP042910">
    <property type="protein sequence ID" value="QEG14405.1"/>
    <property type="molecule type" value="Genomic_DNA"/>
</dbReference>
<gene>
    <name evidence="2" type="ORF">GmarT_02400</name>
</gene>
<dbReference type="GeneID" id="98650471"/>
<evidence type="ECO:0000256" key="1">
    <source>
        <dbReference type="SAM" id="MobiDB-lite"/>
    </source>
</evidence>
<feature type="compositionally biased region" description="Polar residues" evidence="1">
    <location>
        <begin position="26"/>
        <end position="35"/>
    </location>
</feature>
<reference evidence="2 3" key="1">
    <citation type="submission" date="2019-08" db="EMBL/GenBank/DDBJ databases">
        <title>Deep-cultivation of Planctomycetes and their phenomic and genomic characterization uncovers novel biology.</title>
        <authorList>
            <person name="Wiegand S."/>
            <person name="Jogler M."/>
            <person name="Boedeker C."/>
            <person name="Pinto D."/>
            <person name="Vollmers J."/>
            <person name="Rivas-Marin E."/>
            <person name="Kohn T."/>
            <person name="Peeters S.H."/>
            <person name="Heuer A."/>
            <person name="Rast P."/>
            <person name="Oberbeckmann S."/>
            <person name="Bunk B."/>
            <person name="Jeske O."/>
            <person name="Meyerdierks A."/>
            <person name="Storesund J.E."/>
            <person name="Kallscheuer N."/>
            <person name="Luecker S."/>
            <person name="Lage O.M."/>
            <person name="Pohl T."/>
            <person name="Merkel B.J."/>
            <person name="Hornburger P."/>
            <person name="Mueller R.-W."/>
            <person name="Bruemmer F."/>
            <person name="Labrenz M."/>
            <person name="Spormann A.M."/>
            <person name="Op den Camp H."/>
            <person name="Overmann J."/>
            <person name="Amann R."/>
            <person name="Jetten M.S.M."/>
            <person name="Mascher T."/>
            <person name="Medema M.H."/>
            <person name="Devos D.P."/>
            <person name="Kaster A.-K."/>
            <person name="Ovreas L."/>
            <person name="Rohde M."/>
            <person name="Galperin M.Y."/>
            <person name="Jogler C."/>
        </authorList>
    </citation>
    <scope>NUCLEOTIDE SEQUENCE [LARGE SCALE GENOMIC DNA]</scope>
    <source>
        <strain evidence="2 3">DSM 8797</strain>
    </source>
</reference>
<accession>A0ABX5YFF8</accession>
<protein>
    <submittedName>
        <fullName evidence="2">Uncharacterized protein</fullName>
    </submittedName>
</protein>